<feature type="compositionally biased region" description="Low complexity" evidence="1">
    <location>
        <begin position="99"/>
        <end position="120"/>
    </location>
</feature>
<dbReference type="RefSeq" id="WP_183020518.1">
    <property type="nucleotide sequence ID" value="NZ_CP065668.1"/>
</dbReference>
<keyword evidence="2" id="KW-0732">Signal</keyword>
<proteinExistence type="predicted"/>
<evidence type="ECO:0000256" key="2">
    <source>
        <dbReference type="SAM" id="SignalP"/>
    </source>
</evidence>
<protein>
    <submittedName>
        <fullName evidence="3">Helix-turn-helix domain-containing protein</fullName>
    </submittedName>
</protein>
<dbReference type="Gene3D" id="1.10.10.10">
    <property type="entry name" value="Winged helix-like DNA-binding domain superfamily/Winged helix DNA-binding domain"/>
    <property type="match status" value="1"/>
</dbReference>
<reference evidence="3 4" key="1">
    <citation type="submission" date="2020-12" db="EMBL/GenBank/DDBJ databases">
        <title>FDA dAtabase for Regulatory Grade micrObial Sequences (FDA-ARGOS): Supporting development and validation of Infectious Disease Dx tests.</title>
        <authorList>
            <person name="Sproer C."/>
            <person name="Gronow S."/>
            <person name="Severitt S."/>
            <person name="Schroder I."/>
            <person name="Tallon L."/>
            <person name="Sadzewicz L."/>
            <person name="Zhao X."/>
            <person name="Boylan J."/>
            <person name="Ott S."/>
            <person name="Bowen H."/>
            <person name="Vavikolanu K."/>
            <person name="Mehta A."/>
            <person name="Aluvathingal J."/>
            <person name="Nadendla S."/>
            <person name="Lowell S."/>
            <person name="Myers T."/>
            <person name="Yan Y."/>
            <person name="Sichtig H."/>
        </authorList>
    </citation>
    <scope>NUCLEOTIDE SEQUENCE [LARGE SCALE GENOMIC DNA]</scope>
    <source>
        <strain evidence="3 4">FDAARGOS_909</strain>
    </source>
</reference>
<dbReference type="Pfam" id="PF13730">
    <property type="entry name" value="HTH_36"/>
    <property type="match status" value="1"/>
</dbReference>
<dbReference type="AlphaFoldDB" id="A0A7T2W0Q2"/>
<dbReference type="Proteomes" id="UP000594778">
    <property type="component" value="Chromosome"/>
</dbReference>
<evidence type="ECO:0000313" key="4">
    <source>
        <dbReference type="Proteomes" id="UP000594778"/>
    </source>
</evidence>
<gene>
    <name evidence="3" type="ORF">I6G66_06050</name>
</gene>
<feature type="signal peptide" evidence="2">
    <location>
        <begin position="1"/>
        <end position="19"/>
    </location>
</feature>
<evidence type="ECO:0000313" key="3">
    <source>
        <dbReference type="EMBL" id="QPS09582.1"/>
    </source>
</evidence>
<dbReference type="InterPro" id="IPR036388">
    <property type="entry name" value="WH-like_DNA-bd_sf"/>
</dbReference>
<feature type="region of interest" description="Disordered" evidence="1">
    <location>
        <begin position="81"/>
        <end position="188"/>
    </location>
</feature>
<name>A0A7T2W0Q2_DELAC</name>
<organism evidence="3 4">
    <name type="scientific">Delftia acidovorans</name>
    <name type="common">Pseudomonas acidovorans</name>
    <name type="synonym">Comamonas acidovorans</name>
    <dbReference type="NCBI Taxonomy" id="80866"/>
    <lineage>
        <taxon>Bacteria</taxon>
        <taxon>Pseudomonadati</taxon>
        <taxon>Pseudomonadota</taxon>
        <taxon>Betaproteobacteria</taxon>
        <taxon>Burkholderiales</taxon>
        <taxon>Comamonadaceae</taxon>
        <taxon>Delftia</taxon>
    </lineage>
</organism>
<feature type="chain" id="PRO_5032881596" evidence="2">
    <location>
        <begin position="20"/>
        <end position="318"/>
    </location>
</feature>
<feature type="compositionally biased region" description="Low complexity" evidence="1">
    <location>
        <begin position="81"/>
        <end position="91"/>
    </location>
</feature>
<dbReference type="EMBL" id="CP065668">
    <property type="protein sequence ID" value="QPS09582.1"/>
    <property type="molecule type" value="Genomic_DNA"/>
</dbReference>
<sequence>MSTMIMAACWPLAMSPAQKAVLISLADQANDDGVCWPGVATIAKRTCLSERAVQDAIAWLQTVGVVFREYRINSSTSYTITPANFNPAAAPAKRKRGTGADAAPGANGAPPANGAPGADGAPPPAAGAPGGANGAPQPPQMAHPGGANGAPKSSLNRNRNRKGTANEPSPPAAPPGRDGVGGQPDDGETALQAACKLTWAAYSLAYEQRYGVKPVRNQVVNANVKTLVKRLGFEEAPLVAAWYVASVNEAFVVKNSHGVGVLVNQAESFRTQWARGQAVTGTAAQAADKTSANFDAIEEAKRLLRQRGGRGNGEGGNA</sequence>
<evidence type="ECO:0000256" key="1">
    <source>
        <dbReference type="SAM" id="MobiDB-lite"/>
    </source>
</evidence>
<accession>A0A7T2W0Q2</accession>